<dbReference type="Proteomes" id="UP000593574">
    <property type="component" value="Unassembled WGS sequence"/>
</dbReference>
<dbReference type="PANTHER" id="PTHR45631:SF186">
    <property type="entry name" value="MALECTIN-LIKE DOMAIN-CONTAINING PROTEIN"/>
    <property type="match status" value="1"/>
</dbReference>
<protein>
    <recommendedName>
        <fullName evidence="4">Malectin-like domain-containing protein</fullName>
    </recommendedName>
</protein>
<dbReference type="Gene3D" id="3.80.10.10">
    <property type="entry name" value="Ribonuclease Inhibitor"/>
    <property type="match status" value="1"/>
</dbReference>
<organism evidence="2 3">
    <name type="scientific">Gossypium laxum</name>
    <dbReference type="NCBI Taxonomy" id="34288"/>
    <lineage>
        <taxon>Eukaryota</taxon>
        <taxon>Viridiplantae</taxon>
        <taxon>Streptophyta</taxon>
        <taxon>Embryophyta</taxon>
        <taxon>Tracheophyta</taxon>
        <taxon>Spermatophyta</taxon>
        <taxon>Magnoliopsida</taxon>
        <taxon>eudicotyledons</taxon>
        <taxon>Gunneridae</taxon>
        <taxon>Pentapetalae</taxon>
        <taxon>rosids</taxon>
        <taxon>malvids</taxon>
        <taxon>Malvales</taxon>
        <taxon>Malvaceae</taxon>
        <taxon>Malvoideae</taxon>
        <taxon>Gossypium</taxon>
    </lineage>
</organism>
<evidence type="ECO:0000313" key="2">
    <source>
        <dbReference type="EMBL" id="MBA0719869.1"/>
    </source>
</evidence>
<dbReference type="AlphaFoldDB" id="A0A7J9A8M2"/>
<keyword evidence="3" id="KW-1185">Reference proteome</keyword>
<sequence length="298" mass="33184">MINDRSWFNGYRHNYRAGPNDWILGYAGGETHNRVWEPMMIPSASKAINATFGSLVEANINYPPVMAVIEAVEALSPKQNLELSFTFSKTNRLDHVELLVYQKCGGVWINAISVRTLNIELLPTSNRHLHTASSNKRHRTVNGLEVLISAFQQLQGWSREQCIPNDTVWQWLNCMGDNPPRVTSIYLSGYDLDDPLPDFSQMDDALEAIDLRNNHLDGPIPDVLGKLLNLTLLIGSSNNQSESKRLALIIGLAVGLPIFFLFILALVFLLVRKQKTSTQGQVTAVELGGNRVTTTGQS</sequence>
<evidence type="ECO:0000256" key="1">
    <source>
        <dbReference type="SAM" id="Phobius"/>
    </source>
</evidence>
<reference evidence="2 3" key="1">
    <citation type="journal article" date="2019" name="Genome Biol. Evol.">
        <title>Insights into the evolution of the New World diploid cottons (Gossypium, subgenus Houzingenia) based on genome sequencing.</title>
        <authorList>
            <person name="Grover C.E."/>
            <person name="Arick M.A. 2nd"/>
            <person name="Thrash A."/>
            <person name="Conover J.L."/>
            <person name="Sanders W.S."/>
            <person name="Peterson D.G."/>
            <person name="Frelichowski J.E."/>
            <person name="Scheffler J.A."/>
            <person name="Scheffler B.E."/>
            <person name="Wendel J.F."/>
        </authorList>
    </citation>
    <scope>NUCLEOTIDE SEQUENCE [LARGE SCALE GENOMIC DNA]</scope>
    <source>
        <strain evidence="2">4</strain>
        <tissue evidence="2">Leaf</tissue>
    </source>
</reference>
<keyword evidence="1" id="KW-0472">Membrane</keyword>
<name>A0A7J9A8M2_9ROSI</name>
<comment type="caution">
    <text evidence="2">The sequence shown here is derived from an EMBL/GenBank/DDBJ whole genome shotgun (WGS) entry which is preliminary data.</text>
</comment>
<dbReference type="PANTHER" id="PTHR45631">
    <property type="entry name" value="OS07G0107800 PROTEIN-RELATED"/>
    <property type="match status" value="1"/>
</dbReference>
<accession>A0A7J9A8M2</accession>
<dbReference type="SUPFAM" id="SSF52058">
    <property type="entry name" value="L domain-like"/>
    <property type="match status" value="1"/>
</dbReference>
<keyword evidence="1" id="KW-1133">Transmembrane helix</keyword>
<dbReference type="EMBL" id="JABEZV010000009">
    <property type="protein sequence ID" value="MBA0719869.1"/>
    <property type="molecule type" value="Genomic_DNA"/>
</dbReference>
<evidence type="ECO:0008006" key="4">
    <source>
        <dbReference type="Google" id="ProtNLM"/>
    </source>
</evidence>
<keyword evidence="1" id="KW-0812">Transmembrane</keyword>
<gene>
    <name evidence="2" type="ORF">Golax_007517</name>
</gene>
<feature type="transmembrane region" description="Helical" evidence="1">
    <location>
        <begin position="246"/>
        <end position="271"/>
    </location>
</feature>
<dbReference type="InterPro" id="IPR032675">
    <property type="entry name" value="LRR_dom_sf"/>
</dbReference>
<proteinExistence type="predicted"/>
<evidence type="ECO:0000313" key="3">
    <source>
        <dbReference type="Proteomes" id="UP000593574"/>
    </source>
</evidence>